<feature type="signal peptide" evidence="2">
    <location>
        <begin position="1"/>
        <end position="20"/>
    </location>
</feature>
<dbReference type="EMBL" id="JAFJYH010000006">
    <property type="protein sequence ID" value="KAG4425990.1"/>
    <property type="molecule type" value="Genomic_DNA"/>
</dbReference>
<evidence type="ECO:0000256" key="2">
    <source>
        <dbReference type="SAM" id="SignalP"/>
    </source>
</evidence>
<dbReference type="PANTHER" id="PTHR47466:SF1">
    <property type="entry name" value="METALLOPROTEASE MEP1 (AFU_ORTHOLOGUE AFUA_1G07730)-RELATED"/>
    <property type="match status" value="1"/>
</dbReference>
<keyword evidence="2" id="KW-0732">Signal</keyword>
<dbReference type="GO" id="GO:0008237">
    <property type="term" value="F:metallopeptidase activity"/>
    <property type="evidence" value="ECO:0007669"/>
    <property type="project" value="InterPro"/>
</dbReference>
<accession>A0A8H8BVU3</accession>
<dbReference type="AlphaFoldDB" id="A0A8H8BVU3"/>
<dbReference type="OrthoDB" id="536211at2759"/>
<evidence type="ECO:0000313" key="3">
    <source>
        <dbReference type="EMBL" id="KAG4425990.1"/>
    </source>
</evidence>
<proteinExistence type="inferred from homology"/>
<keyword evidence="4" id="KW-1185">Reference proteome</keyword>
<dbReference type="InterPro" id="IPR024079">
    <property type="entry name" value="MetalloPept_cat_dom_sf"/>
</dbReference>
<sequence>MSLPNLFITLFSLLTSLAYASHPRSNITRTCGSASSPHLLQHAAEFAVLDLSDEEILSGTISPRSQKRHVIETYFHVLAANKTLEGGWVPKELLKKQLEVIQDNFKPSKFAFKLKGTTYSIYSNWTATGPDLKTRKKLRKGTRQTLNVYIVSQFEEYLQTGWLGLFHTFEGWNCIGPGDFVDDTPAQALPVGSCYAPIVWDTCPDQPGLDAVHNYMDYTEE</sequence>
<feature type="chain" id="PRO_5034233749" evidence="2">
    <location>
        <begin position="21"/>
        <end position="221"/>
    </location>
</feature>
<evidence type="ECO:0000256" key="1">
    <source>
        <dbReference type="ARBA" id="ARBA00008721"/>
    </source>
</evidence>
<dbReference type="Gene3D" id="3.40.390.10">
    <property type="entry name" value="Collagenase (Catalytic Domain)"/>
    <property type="match status" value="2"/>
</dbReference>
<name>A0A8H8BVU3_9HELO</name>
<dbReference type="Proteomes" id="UP000664132">
    <property type="component" value="Unassembled WGS sequence"/>
</dbReference>
<comment type="similarity">
    <text evidence="1">Belongs to the peptidase M43B family.</text>
</comment>
<comment type="caution">
    <text evidence="3">The sequence shown here is derived from an EMBL/GenBank/DDBJ whole genome shotgun (WGS) entry which is preliminary data.</text>
</comment>
<protein>
    <submittedName>
        <fullName evidence="3">Uncharacterized protein</fullName>
    </submittedName>
</protein>
<gene>
    <name evidence="3" type="ORF">IFR04_000934</name>
</gene>
<reference evidence="3" key="1">
    <citation type="submission" date="2021-02" db="EMBL/GenBank/DDBJ databases">
        <title>Genome sequence Cadophora malorum strain M34.</title>
        <authorList>
            <person name="Stefanovic E."/>
            <person name="Vu D."/>
            <person name="Scully C."/>
            <person name="Dijksterhuis J."/>
            <person name="Roader J."/>
            <person name="Houbraken J."/>
        </authorList>
    </citation>
    <scope>NUCLEOTIDE SEQUENCE</scope>
    <source>
        <strain evidence="3">M34</strain>
    </source>
</reference>
<evidence type="ECO:0000313" key="4">
    <source>
        <dbReference type="Proteomes" id="UP000664132"/>
    </source>
</evidence>
<dbReference type="PANTHER" id="PTHR47466">
    <property type="match status" value="1"/>
</dbReference>
<organism evidence="3 4">
    <name type="scientific">Cadophora malorum</name>
    <dbReference type="NCBI Taxonomy" id="108018"/>
    <lineage>
        <taxon>Eukaryota</taxon>
        <taxon>Fungi</taxon>
        <taxon>Dikarya</taxon>
        <taxon>Ascomycota</taxon>
        <taxon>Pezizomycotina</taxon>
        <taxon>Leotiomycetes</taxon>
        <taxon>Helotiales</taxon>
        <taxon>Ploettnerulaceae</taxon>
        <taxon>Cadophora</taxon>
    </lineage>
</organism>